<proteinExistence type="predicted"/>
<evidence type="ECO:0000256" key="6">
    <source>
        <dbReference type="ARBA" id="ARBA00022759"/>
    </source>
</evidence>
<dbReference type="SUPFAM" id="SSF56672">
    <property type="entry name" value="DNA/RNA polymerases"/>
    <property type="match status" value="1"/>
</dbReference>
<evidence type="ECO:0000313" key="10">
    <source>
        <dbReference type="EMBL" id="POM72092.1"/>
    </source>
</evidence>
<dbReference type="GO" id="GO:0006508">
    <property type="term" value="P:proteolysis"/>
    <property type="evidence" value="ECO:0007669"/>
    <property type="project" value="UniProtKB-KW"/>
</dbReference>
<dbReference type="GO" id="GO:0003964">
    <property type="term" value="F:RNA-directed DNA polymerase activity"/>
    <property type="evidence" value="ECO:0007669"/>
    <property type="project" value="UniProtKB-KW"/>
</dbReference>
<evidence type="ECO:0000313" key="11">
    <source>
        <dbReference type="Proteomes" id="UP000237271"/>
    </source>
</evidence>
<dbReference type="InterPro" id="IPR051320">
    <property type="entry name" value="Viral_Replic_Matur_Polypro"/>
</dbReference>
<protein>
    <recommendedName>
        <fullName evidence="9">Reverse transcriptase RNase H-like domain-containing protein</fullName>
    </recommendedName>
</protein>
<feature type="non-terminal residue" evidence="10">
    <location>
        <position position="269"/>
    </location>
</feature>
<sequence length="269" mass="29971">MTVFQRNIPVPMYMGPVLGRSSYIDDIAHGAPTWDQLCDDLNALLFRLRYWNISGVQSFMGSLNYYNKFTLAKEAFELLKRKIVSTSQTPGPNQTVCYHPTCEPLGCRGSFRAGVRWSDSSNPVHGPCPELRYHIAEKEVIAILRVLENFRALVESSPVIVVYTRYSVLKWLLTSNSADGRNVNCRTGTWKFAGSSGLPAILGAGITPREHLDEVSENLIPAKGRVKPPAPVSVEMLEANYQGHVLSFDGAPKTSTRLGRCRCILWKLP</sequence>
<dbReference type="PANTHER" id="PTHR33064:SF37">
    <property type="entry name" value="RIBONUCLEASE H"/>
    <property type="match status" value="1"/>
</dbReference>
<dbReference type="Proteomes" id="UP000237271">
    <property type="component" value="Unassembled WGS sequence"/>
</dbReference>
<dbReference type="GO" id="GO:0004190">
    <property type="term" value="F:aspartic-type endopeptidase activity"/>
    <property type="evidence" value="ECO:0007669"/>
    <property type="project" value="UniProtKB-KW"/>
</dbReference>
<name>A0A2P4Y2Q0_9STRA</name>
<evidence type="ECO:0000256" key="8">
    <source>
        <dbReference type="ARBA" id="ARBA00022918"/>
    </source>
</evidence>
<keyword evidence="3" id="KW-0548">Nucleotidyltransferase</keyword>
<evidence type="ECO:0000256" key="4">
    <source>
        <dbReference type="ARBA" id="ARBA00022722"/>
    </source>
</evidence>
<keyword evidence="6" id="KW-0255">Endonuclease</keyword>
<accession>A0A2P4Y2Q0</accession>
<dbReference type="InterPro" id="IPR043502">
    <property type="entry name" value="DNA/RNA_pol_sf"/>
</dbReference>
<keyword evidence="7" id="KW-0378">Hydrolase</keyword>
<reference evidence="10 11" key="1">
    <citation type="journal article" date="2017" name="Genome Biol. Evol.">
        <title>Phytophthora megakarya and P. palmivora, closely related causal agents of cacao black pod rot, underwent increases in genome sizes and gene numbers by different mechanisms.</title>
        <authorList>
            <person name="Ali S.S."/>
            <person name="Shao J."/>
            <person name="Lary D.J."/>
            <person name="Kronmiller B."/>
            <person name="Shen D."/>
            <person name="Strem M.D."/>
            <person name="Amoako-Attah I."/>
            <person name="Akrofi A.Y."/>
            <person name="Begoude B.A."/>
            <person name="Ten Hoopen G.M."/>
            <person name="Coulibaly K."/>
            <person name="Kebe B.I."/>
            <person name="Melnick R.L."/>
            <person name="Guiltinan M.J."/>
            <person name="Tyler B.M."/>
            <person name="Meinhardt L.W."/>
            <person name="Bailey B.A."/>
        </authorList>
    </citation>
    <scope>NUCLEOTIDE SEQUENCE [LARGE SCALE GENOMIC DNA]</scope>
    <source>
        <strain evidence="11">sbr112.9</strain>
    </source>
</reference>
<dbReference type="GO" id="GO:0004519">
    <property type="term" value="F:endonuclease activity"/>
    <property type="evidence" value="ECO:0007669"/>
    <property type="project" value="UniProtKB-KW"/>
</dbReference>
<evidence type="ECO:0000256" key="5">
    <source>
        <dbReference type="ARBA" id="ARBA00022750"/>
    </source>
</evidence>
<dbReference type="Pfam" id="PF17917">
    <property type="entry name" value="RT_RNaseH"/>
    <property type="match status" value="1"/>
</dbReference>
<keyword evidence="1" id="KW-0645">Protease</keyword>
<dbReference type="PANTHER" id="PTHR33064">
    <property type="entry name" value="POL PROTEIN"/>
    <property type="match status" value="1"/>
</dbReference>
<gene>
    <name evidence="10" type="ORF">PHPALM_11252</name>
</gene>
<organism evidence="10 11">
    <name type="scientific">Phytophthora palmivora</name>
    <dbReference type="NCBI Taxonomy" id="4796"/>
    <lineage>
        <taxon>Eukaryota</taxon>
        <taxon>Sar</taxon>
        <taxon>Stramenopiles</taxon>
        <taxon>Oomycota</taxon>
        <taxon>Peronosporomycetes</taxon>
        <taxon>Peronosporales</taxon>
        <taxon>Peronosporaceae</taxon>
        <taxon>Phytophthora</taxon>
    </lineage>
</organism>
<evidence type="ECO:0000259" key="9">
    <source>
        <dbReference type="Pfam" id="PF17917"/>
    </source>
</evidence>
<keyword evidence="8" id="KW-0695">RNA-directed DNA polymerase</keyword>
<keyword evidence="2" id="KW-0808">Transferase</keyword>
<dbReference type="AlphaFoldDB" id="A0A2P4Y2Q0"/>
<evidence type="ECO:0000256" key="7">
    <source>
        <dbReference type="ARBA" id="ARBA00022801"/>
    </source>
</evidence>
<evidence type="ECO:0000256" key="1">
    <source>
        <dbReference type="ARBA" id="ARBA00022670"/>
    </source>
</evidence>
<keyword evidence="5" id="KW-0064">Aspartyl protease</keyword>
<feature type="domain" description="Reverse transcriptase RNase H-like" evidence="9">
    <location>
        <begin position="130"/>
        <end position="182"/>
    </location>
</feature>
<dbReference type="EMBL" id="NCKW01006288">
    <property type="protein sequence ID" value="POM72092.1"/>
    <property type="molecule type" value="Genomic_DNA"/>
</dbReference>
<evidence type="ECO:0000256" key="3">
    <source>
        <dbReference type="ARBA" id="ARBA00022695"/>
    </source>
</evidence>
<evidence type="ECO:0000256" key="2">
    <source>
        <dbReference type="ARBA" id="ARBA00022679"/>
    </source>
</evidence>
<keyword evidence="4" id="KW-0540">Nuclease</keyword>
<keyword evidence="11" id="KW-1185">Reference proteome</keyword>
<comment type="caution">
    <text evidence="10">The sequence shown here is derived from an EMBL/GenBank/DDBJ whole genome shotgun (WGS) entry which is preliminary data.</text>
</comment>
<dbReference type="InterPro" id="IPR041373">
    <property type="entry name" value="RT_RNaseH"/>
</dbReference>